<dbReference type="InterPro" id="IPR036389">
    <property type="entry name" value="RNase_III_sf"/>
</dbReference>
<sequence>MNTAQRTICSITNEVPLFNNSRDTDKGRQISKEKQHQICLNLVFMLGISQGIKEEEISKILSLNLKAIDSFENIVGTILDKMVKYKSNENEKFQPPNKENQLYSSKSVGESSVLPLVMYESDYDVKISDEKTIIDSDVESMDISDGENTLISQDTEVEEEEYIFEEDIVELDESFLIEKESKGDLLVNTEYSCKEKRKLRIYNSTEAENAERLIITNDDDPPRFKLFCGYLKTKEFKNHAISLRLPPLPEIHDINIRRIAKGRNKYKVQWDRYKFLGDRVCKLYIPKIVLKYFKTIFNHSLENVVDFLNSNKLFAAYCMCLNLHEDNHIPQDAHYITYADAFKAYFGGLYLDQGEDYLTEYLTELLMPLLCNLANYQPKIKPHIFCESLGKIAGEYFEMEWLI</sequence>
<dbReference type="OrthoDB" id="2392202at2759"/>
<protein>
    <recommendedName>
        <fullName evidence="1">RNase III domain-containing protein</fullName>
    </recommendedName>
</protein>
<organism evidence="2 3">
    <name type="scientific">Glomus cerebriforme</name>
    <dbReference type="NCBI Taxonomy" id="658196"/>
    <lineage>
        <taxon>Eukaryota</taxon>
        <taxon>Fungi</taxon>
        <taxon>Fungi incertae sedis</taxon>
        <taxon>Mucoromycota</taxon>
        <taxon>Glomeromycotina</taxon>
        <taxon>Glomeromycetes</taxon>
        <taxon>Glomerales</taxon>
        <taxon>Glomeraceae</taxon>
        <taxon>Glomus</taxon>
    </lineage>
</organism>
<gene>
    <name evidence="2" type="ORF">C1645_818767</name>
</gene>
<dbReference type="GO" id="GO:0004525">
    <property type="term" value="F:ribonuclease III activity"/>
    <property type="evidence" value="ECO:0007669"/>
    <property type="project" value="InterPro"/>
</dbReference>
<comment type="caution">
    <text evidence="2">The sequence shown here is derived from an EMBL/GenBank/DDBJ whole genome shotgun (WGS) entry which is preliminary data.</text>
</comment>
<keyword evidence="3" id="KW-1185">Reference proteome</keyword>
<evidence type="ECO:0000313" key="2">
    <source>
        <dbReference type="EMBL" id="RIA93903.1"/>
    </source>
</evidence>
<dbReference type="SUPFAM" id="SSF69065">
    <property type="entry name" value="RNase III domain-like"/>
    <property type="match status" value="1"/>
</dbReference>
<dbReference type="InterPro" id="IPR000999">
    <property type="entry name" value="RNase_III_dom"/>
</dbReference>
<dbReference type="EMBL" id="QKYT01000094">
    <property type="protein sequence ID" value="RIA93903.1"/>
    <property type="molecule type" value="Genomic_DNA"/>
</dbReference>
<dbReference type="Gene3D" id="1.10.1520.10">
    <property type="entry name" value="Ribonuclease III domain"/>
    <property type="match status" value="1"/>
</dbReference>
<reference evidence="2 3" key="1">
    <citation type="submission" date="2018-06" db="EMBL/GenBank/DDBJ databases">
        <title>Comparative genomics reveals the genomic features of Rhizophagus irregularis, R. cerebriforme, R. diaphanum and Gigaspora rosea, and their symbiotic lifestyle signature.</title>
        <authorList>
            <person name="Morin E."/>
            <person name="San Clemente H."/>
            <person name="Chen E.C.H."/>
            <person name="De La Providencia I."/>
            <person name="Hainaut M."/>
            <person name="Kuo A."/>
            <person name="Kohler A."/>
            <person name="Murat C."/>
            <person name="Tang N."/>
            <person name="Roy S."/>
            <person name="Loubradou J."/>
            <person name="Henrissat B."/>
            <person name="Grigoriev I.V."/>
            <person name="Corradi N."/>
            <person name="Roux C."/>
            <person name="Martin F.M."/>
        </authorList>
    </citation>
    <scope>NUCLEOTIDE SEQUENCE [LARGE SCALE GENOMIC DNA]</scope>
    <source>
        <strain evidence="2 3">DAOM 227022</strain>
    </source>
</reference>
<dbReference type="AlphaFoldDB" id="A0A397T6T3"/>
<name>A0A397T6T3_9GLOM</name>
<proteinExistence type="predicted"/>
<evidence type="ECO:0000313" key="3">
    <source>
        <dbReference type="Proteomes" id="UP000265703"/>
    </source>
</evidence>
<accession>A0A397T6T3</accession>
<evidence type="ECO:0000259" key="1">
    <source>
        <dbReference type="PROSITE" id="PS50142"/>
    </source>
</evidence>
<dbReference type="PROSITE" id="PS50142">
    <property type="entry name" value="RNASE_3_2"/>
    <property type="match status" value="1"/>
</dbReference>
<dbReference type="GO" id="GO:0006396">
    <property type="term" value="P:RNA processing"/>
    <property type="evidence" value="ECO:0007669"/>
    <property type="project" value="InterPro"/>
</dbReference>
<dbReference type="CDD" id="cd00593">
    <property type="entry name" value="RIBOc"/>
    <property type="match status" value="1"/>
</dbReference>
<dbReference type="Proteomes" id="UP000265703">
    <property type="component" value="Unassembled WGS sequence"/>
</dbReference>
<feature type="domain" description="RNase III" evidence="1">
    <location>
        <begin position="264"/>
        <end position="354"/>
    </location>
</feature>